<name>A0A7J6NLW9_PEROL</name>
<sequence>TIAVTPEILRSCLFLLMWTAANVGKVMVGLSSYVNDLCQRLHIPEPSALTWAHAVDSQAELKAADAMFYESDAGALSEDGRVIIKSGGLVSKIDIKLEKLVGPIGALLSTVKPDVPVWWNADVFGQKKLPLKALADVATKDTVLSLGYIGTGFGEAERQDIIKQLTEFVRSSFVTLASWQALLGITKYFLSFQGLLSAPSGEVACRHITFAFSARLALSCTAELVKLLEALPSTSLTLWTGATDLIGLSGPEELQLRNALPMSRVFLDIKPQTWLGWLISWLQWTLFRPLRSAIDHFVDPYLQVVQA</sequence>
<evidence type="ECO:0000313" key="5">
    <source>
        <dbReference type="Proteomes" id="UP000541610"/>
    </source>
</evidence>
<gene>
    <name evidence="4" type="ORF">FOZ60_007916</name>
</gene>
<reference evidence="4 5" key="1">
    <citation type="submission" date="2020-04" db="EMBL/GenBank/DDBJ databases">
        <title>Perkinsus olseni comparative genomics.</title>
        <authorList>
            <person name="Bogema D.R."/>
        </authorList>
    </citation>
    <scope>NUCLEOTIDE SEQUENCE [LARGE SCALE GENOMIC DNA]</scope>
    <source>
        <strain evidence="4">00978-12</strain>
    </source>
</reference>
<feature type="domain" description="Menorin-like" evidence="3">
    <location>
        <begin position="204"/>
        <end position="272"/>
    </location>
</feature>
<feature type="signal peptide" evidence="2">
    <location>
        <begin position="1"/>
        <end position="23"/>
    </location>
</feature>
<dbReference type="AlphaFoldDB" id="A0A7J6NLW9"/>
<dbReference type="EMBL" id="JABANP010000314">
    <property type="protein sequence ID" value="KAF4684407.1"/>
    <property type="molecule type" value="Genomic_DNA"/>
</dbReference>
<feature type="chain" id="PRO_5029456467" description="Menorin-like domain-containing protein" evidence="2">
    <location>
        <begin position="24"/>
        <end position="307"/>
    </location>
</feature>
<evidence type="ECO:0000256" key="2">
    <source>
        <dbReference type="SAM" id="SignalP"/>
    </source>
</evidence>
<protein>
    <recommendedName>
        <fullName evidence="3">Menorin-like domain-containing protein</fullName>
    </recommendedName>
</protein>
<keyword evidence="2" id="KW-0732">Signal</keyword>
<dbReference type="OrthoDB" id="413402at2759"/>
<evidence type="ECO:0000313" key="4">
    <source>
        <dbReference type="EMBL" id="KAF4684407.1"/>
    </source>
</evidence>
<comment type="caution">
    <text evidence="4">The sequence shown here is derived from an EMBL/GenBank/DDBJ whole genome shotgun (WGS) entry which is preliminary data.</text>
</comment>
<accession>A0A7J6NLW9</accession>
<dbReference type="Pfam" id="PF10223">
    <property type="entry name" value="Menorin_N"/>
    <property type="match status" value="1"/>
</dbReference>
<evidence type="ECO:0000256" key="1">
    <source>
        <dbReference type="ARBA" id="ARBA00044953"/>
    </source>
</evidence>
<dbReference type="Proteomes" id="UP000541610">
    <property type="component" value="Unassembled WGS sequence"/>
</dbReference>
<comment type="similarity">
    <text evidence="1">Belongs to the menorin family.</text>
</comment>
<evidence type="ECO:0000259" key="3">
    <source>
        <dbReference type="Pfam" id="PF10223"/>
    </source>
</evidence>
<organism evidence="4 5">
    <name type="scientific">Perkinsus olseni</name>
    <name type="common">Perkinsus atlanticus</name>
    <dbReference type="NCBI Taxonomy" id="32597"/>
    <lineage>
        <taxon>Eukaryota</taxon>
        <taxon>Sar</taxon>
        <taxon>Alveolata</taxon>
        <taxon>Perkinsozoa</taxon>
        <taxon>Perkinsea</taxon>
        <taxon>Perkinsida</taxon>
        <taxon>Perkinsidae</taxon>
        <taxon>Perkinsus</taxon>
    </lineage>
</organism>
<proteinExistence type="inferred from homology"/>
<feature type="non-terminal residue" evidence="4">
    <location>
        <position position="307"/>
    </location>
</feature>
<dbReference type="InterPro" id="IPR019356">
    <property type="entry name" value="Menorin_dom"/>
</dbReference>